<sequence>MFTHDPNLIAELTDVAKALADAAAVETLRHFRALEDVENKLSKGFDPVTEGDRAAEAAMRAILAERRPDDGIIGEELGQSHGSTGFDWVLDPIDGTRAYLAGAPVWGTLIAVSDSRGPVLGVIDQPHIGERFVGTPEGARYRGPDGARRISTRGHRPLAEAILLSTFPEIGTEEERAAFRRVSEVARLTRYGLDCYGYALLAMGQVDLVIEAGLNSYDIQGPMAVVQAAGGIVTTWSGGNAAAGGQVVAAANPQIHAEAIARLAG</sequence>
<dbReference type="PRINTS" id="PR00377">
    <property type="entry name" value="IMPHPHTASES"/>
</dbReference>
<dbReference type="GO" id="GO:0007165">
    <property type="term" value="P:signal transduction"/>
    <property type="evidence" value="ECO:0007669"/>
    <property type="project" value="TreeGrafter"/>
</dbReference>
<name>A0A547QB39_9RHOB</name>
<feature type="binding site" evidence="5">
    <location>
        <position position="94"/>
    </location>
    <ligand>
        <name>Mg(2+)</name>
        <dbReference type="ChEBI" id="CHEBI:18420"/>
        <label>1</label>
        <note>catalytic</note>
    </ligand>
</feature>
<dbReference type="AlphaFoldDB" id="A0A547QB39"/>
<dbReference type="Proteomes" id="UP000318590">
    <property type="component" value="Unassembled WGS sequence"/>
</dbReference>
<gene>
    <name evidence="6" type="primary">hisN</name>
    <name evidence="6" type="ORF">FEV53_00855</name>
</gene>
<dbReference type="CDD" id="cd01641">
    <property type="entry name" value="Bacterial_IMPase_like_1"/>
    <property type="match status" value="1"/>
</dbReference>
<reference evidence="6 7" key="1">
    <citation type="submission" date="2019-06" db="EMBL/GenBank/DDBJ databases">
        <title>Paenimaribius caenipelagi gen. nov., sp. nov., isolated from a tidal flat.</title>
        <authorList>
            <person name="Yoon J.-H."/>
        </authorList>
    </citation>
    <scope>NUCLEOTIDE SEQUENCE [LARGE SCALE GENOMIC DNA]</scope>
    <source>
        <strain evidence="6 7">JBTF-M29</strain>
    </source>
</reference>
<feature type="binding site" evidence="5">
    <location>
        <position position="91"/>
    </location>
    <ligand>
        <name>Mg(2+)</name>
        <dbReference type="ChEBI" id="CHEBI:18420"/>
        <label>1</label>
        <note>catalytic</note>
    </ligand>
</feature>
<dbReference type="Gene3D" id="3.30.540.10">
    <property type="entry name" value="Fructose-1,6-Bisphosphatase, subunit A, domain 1"/>
    <property type="match status" value="1"/>
</dbReference>
<feature type="binding site" evidence="5">
    <location>
        <position position="93"/>
    </location>
    <ligand>
        <name>Mg(2+)</name>
        <dbReference type="ChEBI" id="CHEBI:18420"/>
        <label>2</label>
    </ligand>
</feature>
<dbReference type="SUPFAM" id="SSF56655">
    <property type="entry name" value="Carbohydrate phosphatase"/>
    <property type="match status" value="1"/>
</dbReference>
<evidence type="ECO:0000313" key="6">
    <source>
        <dbReference type="EMBL" id="TRD23598.1"/>
    </source>
</evidence>
<dbReference type="RefSeq" id="WP_142832920.1">
    <property type="nucleotide sequence ID" value="NZ_VFSV01000001.1"/>
</dbReference>
<dbReference type="EC" id="3.1.3.15" evidence="4"/>
<keyword evidence="3 6" id="KW-0378">Hydrolase</keyword>
<keyword evidence="5" id="KW-0479">Metal-binding</keyword>
<dbReference type="GO" id="GO:0006020">
    <property type="term" value="P:inositol metabolic process"/>
    <property type="evidence" value="ECO:0007669"/>
    <property type="project" value="TreeGrafter"/>
</dbReference>
<dbReference type="GO" id="GO:0046872">
    <property type="term" value="F:metal ion binding"/>
    <property type="evidence" value="ECO:0007669"/>
    <property type="project" value="UniProtKB-KW"/>
</dbReference>
<dbReference type="EMBL" id="VFSV01000001">
    <property type="protein sequence ID" value="TRD23598.1"/>
    <property type="molecule type" value="Genomic_DNA"/>
</dbReference>
<dbReference type="InterPro" id="IPR000760">
    <property type="entry name" value="Inositol_monophosphatase-like"/>
</dbReference>
<dbReference type="GO" id="GO:0008934">
    <property type="term" value="F:inositol monophosphate 1-phosphatase activity"/>
    <property type="evidence" value="ECO:0007669"/>
    <property type="project" value="TreeGrafter"/>
</dbReference>
<dbReference type="Gene3D" id="3.40.190.80">
    <property type="match status" value="1"/>
</dbReference>
<evidence type="ECO:0000313" key="7">
    <source>
        <dbReference type="Proteomes" id="UP000318590"/>
    </source>
</evidence>
<evidence type="ECO:0000256" key="3">
    <source>
        <dbReference type="ARBA" id="ARBA00022801"/>
    </source>
</evidence>
<protein>
    <recommendedName>
        <fullName evidence="4">Histidinol-phosphatase</fullName>
        <ecNumber evidence="4">3.1.3.15</ecNumber>
    </recommendedName>
</protein>
<dbReference type="Pfam" id="PF00459">
    <property type="entry name" value="Inositol_P"/>
    <property type="match status" value="1"/>
</dbReference>
<dbReference type="InterPro" id="IPR011809">
    <property type="entry name" value="His_9_proposed"/>
</dbReference>
<accession>A0A547QB39</accession>
<keyword evidence="5" id="KW-0460">Magnesium</keyword>
<feature type="binding site" evidence="5">
    <location>
        <position position="218"/>
    </location>
    <ligand>
        <name>Mg(2+)</name>
        <dbReference type="ChEBI" id="CHEBI:18420"/>
        <label>1</label>
        <note>catalytic</note>
    </ligand>
</feature>
<dbReference type="NCBIfam" id="TIGR02067">
    <property type="entry name" value="his_9_HisN"/>
    <property type="match status" value="1"/>
</dbReference>
<evidence type="ECO:0000256" key="1">
    <source>
        <dbReference type="ARBA" id="ARBA00001946"/>
    </source>
</evidence>
<proteinExistence type="inferred from homology"/>
<dbReference type="GO" id="GO:0000105">
    <property type="term" value="P:L-histidine biosynthetic process"/>
    <property type="evidence" value="ECO:0007669"/>
    <property type="project" value="UniProtKB-UniRule"/>
</dbReference>
<dbReference type="PANTHER" id="PTHR20854:SF4">
    <property type="entry name" value="INOSITOL-1-MONOPHOSPHATASE-RELATED"/>
    <property type="match status" value="1"/>
</dbReference>
<evidence type="ECO:0000256" key="4">
    <source>
        <dbReference type="NCBIfam" id="TIGR02067"/>
    </source>
</evidence>
<evidence type="ECO:0000256" key="2">
    <source>
        <dbReference type="ARBA" id="ARBA00009759"/>
    </source>
</evidence>
<evidence type="ECO:0000256" key="5">
    <source>
        <dbReference type="PIRSR" id="PIRSR600760-2"/>
    </source>
</evidence>
<dbReference type="OrthoDB" id="9785695at2"/>
<comment type="caution">
    <text evidence="6">The sequence shown here is derived from an EMBL/GenBank/DDBJ whole genome shotgun (WGS) entry which is preliminary data.</text>
</comment>
<keyword evidence="7" id="KW-1185">Reference proteome</keyword>
<organism evidence="6 7">
    <name type="scientific">Palleronia caenipelagi</name>
    <dbReference type="NCBI Taxonomy" id="2489174"/>
    <lineage>
        <taxon>Bacteria</taxon>
        <taxon>Pseudomonadati</taxon>
        <taxon>Pseudomonadota</taxon>
        <taxon>Alphaproteobacteria</taxon>
        <taxon>Rhodobacterales</taxon>
        <taxon>Roseobacteraceae</taxon>
        <taxon>Palleronia</taxon>
    </lineage>
</organism>
<feature type="binding site" evidence="5">
    <location>
        <position position="75"/>
    </location>
    <ligand>
        <name>Mg(2+)</name>
        <dbReference type="ChEBI" id="CHEBI:18420"/>
        <label>1</label>
        <note>catalytic</note>
    </ligand>
</feature>
<comment type="similarity">
    <text evidence="2">Belongs to the inositol monophosphatase superfamily.</text>
</comment>
<dbReference type="GO" id="GO:0004401">
    <property type="term" value="F:histidinol-phosphatase activity"/>
    <property type="evidence" value="ECO:0007669"/>
    <property type="project" value="UniProtKB-UniRule"/>
</dbReference>
<comment type="cofactor">
    <cofactor evidence="1 5">
        <name>Mg(2+)</name>
        <dbReference type="ChEBI" id="CHEBI:18420"/>
    </cofactor>
</comment>
<dbReference type="PANTHER" id="PTHR20854">
    <property type="entry name" value="INOSITOL MONOPHOSPHATASE"/>
    <property type="match status" value="1"/>
</dbReference>